<sequence>MNMNGSQEQKTISLCLWAWHLAGADFMEVIQSRTSRQVGKDINFVFAANTLKLDSFFTCEPAGKWSLEVLSTAKSMRPIGSTTQDAIRRQPGVNQQFTKFAHANSLPMHRVHRMVEGKGVCVQSLIADSSASSATVSEPSIKEQGDLEDAFATPLRRESKITHEPLVTPNKRTKQREEVVSYVPGCSGEHHLPGKAELRVADSVPDHVVGRSCQLA</sequence>
<protein>
    <submittedName>
        <fullName evidence="1">Uncharacterized protein</fullName>
    </submittedName>
</protein>
<accession>A0A433QGY0</accession>
<name>A0A433QGY0_9FUNG</name>
<dbReference type="Proteomes" id="UP000274822">
    <property type="component" value="Unassembled WGS sequence"/>
</dbReference>
<dbReference type="AlphaFoldDB" id="A0A433QGY0"/>
<reference evidence="1 2" key="1">
    <citation type="journal article" date="2018" name="New Phytol.">
        <title>Phylogenomics of Endogonaceae and evolution of mycorrhizas within Mucoromycota.</title>
        <authorList>
            <person name="Chang Y."/>
            <person name="Desiro A."/>
            <person name="Na H."/>
            <person name="Sandor L."/>
            <person name="Lipzen A."/>
            <person name="Clum A."/>
            <person name="Barry K."/>
            <person name="Grigoriev I.V."/>
            <person name="Martin F.M."/>
            <person name="Stajich J.E."/>
            <person name="Smith M.E."/>
            <person name="Bonito G."/>
            <person name="Spatafora J.W."/>
        </authorList>
    </citation>
    <scope>NUCLEOTIDE SEQUENCE [LARGE SCALE GENOMIC DNA]</scope>
    <source>
        <strain evidence="1 2">AD002</strain>
    </source>
</reference>
<proteinExistence type="predicted"/>
<organism evidence="1 2">
    <name type="scientific">Jimgerdemannia flammicorona</name>
    <dbReference type="NCBI Taxonomy" id="994334"/>
    <lineage>
        <taxon>Eukaryota</taxon>
        <taxon>Fungi</taxon>
        <taxon>Fungi incertae sedis</taxon>
        <taxon>Mucoromycota</taxon>
        <taxon>Mucoromycotina</taxon>
        <taxon>Endogonomycetes</taxon>
        <taxon>Endogonales</taxon>
        <taxon>Endogonaceae</taxon>
        <taxon>Jimgerdemannia</taxon>
    </lineage>
</organism>
<evidence type="ECO:0000313" key="1">
    <source>
        <dbReference type="EMBL" id="RUS29080.1"/>
    </source>
</evidence>
<comment type="caution">
    <text evidence="1">The sequence shown here is derived from an EMBL/GenBank/DDBJ whole genome shotgun (WGS) entry which is preliminary data.</text>
</comment>
<keyword evidence="2" id="KW-1185">Reference proteome</keyword>
<evidence type="ECO:0000313" key="2">
    <source>
        <dbReference type="Proteomes" id="UP000274822"/>
    </source>
</evidence>
<dbReference type="EMBL" id="RBNJ01005664">
    <property type="protein sequence ID" value="RUS29080.1"/>
    <property type="molecule type" value="Genomic_DNA"/>
</dbReference>
<gene>
    <name evidence="1" type="ORF">BC938DRAFT_481081</name>
</gene>